<sequence length="911" mass="103563">MYYKKRPELMKLVEELYRAYRALAERYDHATGALRQAHKTMSEAFPNQVPAGCDDSTPTSPYDSDPQTPRTITIPCFDPDDLQKDGSTGTARKVLSFSDSEDGNNKHRSHDRNLTQFESVGVNDKELLLLKEALAKLEDEKEAGLKQYLESLDKLSKLESEILKSQEDSRELADRANKAEAESQKMKEMLQRLEAEKEENLELYHQAQKKIEEINEQNLKEEIERLKVERDAAYDQYKQSVSLQSDLEQKLLEAEKEIETLKLAIVKLTKEKEAQAILYQQCVETISSLELRLVCAQEETERLKTEIDSGISLLKGAEEQRLMLEKSNKSLHMELESMGARIGNQNQEITEKQKELGRLWTCIQEERLRFVEAETAFQTLQQLHAQYQEELRSMAGELQNRGQVLREIEARNQVLEGEIQKKIEENKNLNELNLSSAISLKEMQAEISSLKVSNGKLEEEVDLRVDQRNALQQEIYCLKEELNDLNKKHGLILEQVTYVGLNPESLGSSVKKLQDEKSNLKEEWHKEKAAKAALLEKLEIMGQLLERNVVLENSLSDLGAELEGTCVRTKVPQSETENEKGGESATMEHDAFVELQSLQSKVKVIEMAVADMQTLSMQQKLDADAKLESAMMQIKELSQQKNSYRPNGKPKSTSEISEPDPKDIMLDQASECSSYGVSKRGLTEGEIWETADDSKTMFKHHPTASDVSLDNVMDKLEVSRRFKQPREGGNKRKVLERLNSDVQKLTNLQITIDDLKRNVEITLKSRLGNGKTMIKCETLKSQLTEAESAIEKLYELNARLVKHVEGNSEKSSTSESGESESMRRKKVSEQAKLVSEQIGRLQFEIQKIQFALVKLDDENEPTGKPRFPDTKKRVVLKDYLSSGGRTKTAIGVSRRKKGHFCGCVEPSTKGD</sequence>
<gene>
    <name evidence="1" type="ORF">L1987_86026</name>
</gene>
<reference evidence="1 2" key="2">
    <citation type="journal article" date="2022" name="Mol. Ecol. Resour.">
        <title>The genomes of chicory, endive, great burdock and yacon provide insights into Asteraceae paleo-polyploidization history and plant inulin production.</title>
        <authorList>
            <person name="Fan W."/>
            <person name="Wang S."/>
            <person name="Wang H."/>
            <person name="Wang A."/>
            <person name="Jiang F."/>
            <person name="Liu H."/>
            <person name="Zhao H."/>
            <person name="Xu D."/>
            <person name="Zhang Y."/>
        </authorList>
    </citation>
    <scope>NUCLEOTIDE SEQUENCE [LARGE SCALE GENOMIC DNA]</scope>
    <source>
        <strain evidence="2">cv. Yunnan</strain>
        <tissue evidence="1">Leaves</tissue>
    </source>
</reference>
<reference evidence="2" key="1">
    <citation type="journal article" date="2022" name="Mol. Ecol. Resour.">
        <title>The genomes of chicory, endive, great burdock and yacon provide insights into Asteraceae palaeo-polyploidization history and plant inulin production.</title>
        <authorList>
            <person name="Fan W."/>
            <person name="Wang S."/>
            <person name="Wang H."/>
            <person name="Wang A."/>
            <person name="Jiang F."/>
            <person name="Liu H."/>
            <person name="Zhao H."/>
            <person name="Xu D."/>
            <person name="Zhang Y."/>
        </authorList>
    </citation>
    <scope>NUCLEOTIDE SEQUENCE [LARGE SCALE GENOMIC DNA]</scope>
    <source>
        <strain evidence="2">cv. Yunnan</strain>
    </source>
</reference>
<protein>
    <submittedName>
        <fullName evidence="1">Uncharacterized protein</fullName>
    </submittedName>
</protein>
<dbReference type="Proteomes" id="UP001056120">
    <property type="component" value="Linkage Group LG29"/>
</dbReference>
<dbReference type="EMBL" id="CM042046">
    <property type="protein sequence ID" value="KAI3676419.1"/>
    <property type="molecule type" value="Genomic_DNA"/>
</dbReference>
<name>A0ACB8XXG5_9ASTR</name>
<organism evidence="1 2">
    <name type="scientific">Smallanthus sonchifolius</name>
    <dbReference type="NCBI Taxonomy" id="185202"/>
    <lineage>
        <taxon>Eukaryota</taxon>
        <taxon>Viridiplantae</taxon>
        <taxon>Streptophyta</taxon>
        <taxon>Embryophyta</taxon>
        <taxon>Tracheophyta</taxon>
        <taxon>Spermatophyta</taxon>
        <taxon>Magnoliopsida</taxon>
        <taxon>eudicotyledons</taxon>
        <taxon>Gunneridae</taxon>
        <taxon>Pentapetalae</taxon>
        <taxon>asterids</taxon>
        <taxon>campanulids</taxon>
        <taxon>Asterales</taxon>
        <taxon>Asteraceae</taxon>
        <taxon>Asteroideae</taxon>
        <taxon>Heliantheae alliance</taxon>
        <taxon>Millerieae</taxon>
        <taxon>Smallanthus</taxon>
    </lineage>
</organism>
<keyword evidence="2" id="KW-1185">Reference proteome</keyword>
<accession>A0ACB8XXG5</accession>
<proteinExistence type="predicted"/>
<comment type="caution">
    <text evidence="1">The sequence shown here is derived from an EMBL/GenBank/DDBJ whole genome shotgun (WGS) entry which is preliminary data.</text>
</comment>
<evidence type="ECO:0000313" key="2">
    <source>
        <dbReference type="Proteomes" id="UP001056120"/>
    </source>
</evidence>
<evidence type="ECO:0000313" key="1">
    <source>
        <dbReference type="EMBL" id="KAI3676419.1"/>
    </source>
</evidence>